<evidence type="ECO:0000313" key="2">
    <source>
        <dbReference type="Proteomes" id="UP000829354"/>
    </source>
</evidence>
<keyword evidence="2" id="KW-1185">Reference proteome</keyword>
<accession>A0AAE9ECS0</accession>
<sequence>MLHIFRSFKPKMYTRSATSQEWLVANDIVNLSYPHRRNDDGRYAEILAERAGDEDSSGSGDDEVGED</sequence>
<dbReference type="EMBL" id="CP092621">
    <property type="protein sequence ID" value="UMM18670.1"/>
    <property type="molecule type" value="Genomic_DNA"/>
</dbReference>
<gene>
    <name evidence="1" type="ORF">L5515_014627</name>
</gene>
<name>A0AAE9ECS0_CAEBR</name>
<dbReference type="AlphaFoldDB" id="A0AAE9ECS0"/>
<evidence type="ECO:0000313" key="1">
    <source>
        <dbReference type="EMBL" id="UMM18670.1"/>
    </source>
</evidence>
<organism evidence="1 2">
    <name type="scientific">Caenorhabditis briggsae</name>
    <dbReference type="NCBI Taxonomy" id="6238"/>
    <lineage>
        <taxon>Eukaryota</taxon>
        <taxon>Metazoa</taxon>
        <taxon>Ecdysozoa</taxon>
        <taxon>Nematoda</taxon>
        <taxon>Chromadorea</taxon>
        <taxon>Rhabditida</taxon>
        <taxon>Rhabditina</taxon>
        <taxon>Rhabditomorpha</taxon>
        <taxon>Rhabditoidea</taxon>
        <taxon>Rhabditidae</taxon>
        <taxon>Peloderinae</taxon>
        <taxon>Caenorhabditis</taxon>
    </lineage>
</organism>
<reference evidence="1 2" key="1">
    <citation type="submission" date="2022-04" db="EMBL/GenBank/DDBJ databases">
        <title>Chromosome-level reference genomes for two strains of Caenorhabditis briggsae: an improved platform for comparative genomics.</title>
        <authorList>
            <person name="Stevens L."/>
            <person name="Andersen E."/>
        </authorList>
    </citation>
    <scope>NUCLEOTIDE SEQUENCE [LARGE SCALE GENOMIC DNA]</scope>
    <source>
        <strain evidence="1">VX34</strain>
        <tissue evidence="1">Whole-organism</tissue>
    </source>
</reference>
<protein>
    <submittedName>
        <fullName evidence="1">Uncharacterized protein</fullName>
    </submittedName>
</protein>
<dbReference type="Proteomes" id="UP000829354">
    <property type="component" value="Chromosome II"/>
</dbReference>
<proteinExistence type="predicted"/>